<keyword evidence="4" id="KW-1185">Reference proteome</keyword>
<feature type="region of interest" description="Disordered" evidence="1">
    <location>
        <begin position="1"/>
        <end position="66"/>
    </location>
</feature>
<dbReference type="AlphaFoldDB" id="A0A085M0A4"/>
<evidence type="ECO:0000313" key="2">
    <source>
        <dbReference type="EMBL" id="KFD50650.1"/>
    </source>
</evidence>
<reference evidence="2 4" key="1">
    <citation type="journal article" date="2014" name="Nat. Genet.">
        <title>Genome and transcriptome of the porcine whipworm Trichuris suis.</title>
        <authorList>
            <person name="Jex A.R."/>
            <person name="Nejsum P."/>
            <person name="Schwarz E.M."/>
            <person name="Hu L."/>
            <person name="Young N.D."/>
            <person name="Hall R.S."/>
            <person name="Korhonen P.K."/>
            <person name="Liao S."/>
            <person name="Thamsborg S."/>
            <person name="Xia J."/>
            <person name="Xu P."/>
            <person name="Wang S."/>
            <person name="Scheerlinck J.P."/>
            <person name="Hofmann A."/>
            <person name="Sternberg P.W."/>
            <person name="Wang J."/>
            <person name="Gasser R.B."/>
        </authorList>
    </citation>
    <scope>NUCLEOTIDE SEQUENCE [LARGE SCALE GENOMIC DNA]</scope>
    <source>
        <strain evidence="3">DCEP-RM93F</strain>
        <strain evidence="2">DCEP-RM93M</strain>
    </source>
</reference>
<dbReference type="Proteomes" id="UP000030758">
    <property type="component" value="Unassembled WGS sequence"/>
</dbReference>
<proteinExistence type="predicted"/>
<name>A0A085M0A4_9BILA</name>
<dbReference type="Proteomes" id="UP000030764">
    <property type="component" value="Unassembled WGS sequence"/>
</dbReference>
<feature type="non-terminal residue" evidence="2">
    <location>
        <position position="1"/>
    </location>
</feature>
<evidence type="ECO:0000313" key="3">
    <source>
        <dbReference type="EMBL" id="KFD61557.1"/>
    </source>
</evidence>
<protein>
    <submittedName>
        <fullName evidence="2">Uncharacterized protein</fullName>
    </submittedName>
</protein>
<sequence>GKVSNTDREKKEDTTRSRGRNVDAKEREHGLRKKRTLRTENQDGETTRRTGARISKNIFDPPASDL</sequence>
<dbReference type="EMBL" id="KL363250">
    <property type="protein sequence ID" value="KFD50650.1"/>
    <property type="molecule type" value="Genomic_DNA"/>
</dbReference>
<evidence type="ECO:0000256" key="1">
    <source>
        <dbReference type="SAM" id="MobiDB-lite"/>
    </source>
</evidence>
<evidence type="ECO:0000313" key="4">
    <source>
        <dbReference type="Proteomes" id="UP000030764"/>
    </source>
</evidence>
<feature type="compositionally biased region" description="Basic and acidic residues" evidence="1">
    <location>
        <begin position="1"/>
        <end position="29"/>
    </location>
</feature>
<accession>A0A085M0A4</accession>
<organism evidence="2 4">
    <name type="scientific">Trichuris suis</name>
    <name type="common">pig whipworm</name>
    <dbReference type="NCBI Taxonomy" id="68888"/>
    <lineage>
        <taxon>Eukaryota</taxon>
        <taxon>Metazoa</taxon>
        <taxon>Ecdysozoa</taxon>
        <taxon>Nematoda</taxon>
        <taxon>Enoplea</taxon>
        <taxon>Dorylaimia</taxon>
        <taxon>Trichinellida</taxon>
        <taxon>Trichuridae</taxon>
        <taxon>Trichuris</taxon>
    </lineage>
</organism>
<feature type="compositionally biased region" description="Basic and acidic residues" evidence="1">
    <location>
        <begin position="37"/>
        <end position="48"/>
    </location>
</feature>
<feature type="non-terminal residue" evidence="2">
    <location>
        <position position="66"/>
    </location>
</feature>
<gene>
    <name evidence="2" type="ORF">M513_08457</name>
    <name evidence="3" type="ORF">M514_08457</name>
</gene>
<dbReference type="EMBL" id="KL367619">
    <property type="protein sequence ID" value="KFD61557.1"/>
    <property type="molecule type" value="Genomic_DNA"/>
</dbReference>